<feature type="region of interest" description="Disordered" evidence="1">
    <location>
        <begin position="15"/>
        <end position="271"/>
    </location>
</feature>
<sequence>MLLEDHLWAWSFDENDYAGLLDGSEKGKDEGEVSDDEDDKDVQADEEEYEEYEKYEEYEEYEGEEEKQTREGDEEEEEEEEEERKEEKRRRERRRREEEEEEEEEEYEGDEEKQTREETQKHEALRRYQSEREERRGRRQHAQLGEQEARDELEDPPLEPKRRYGKTPREITLIASLLLPKRKDTSSSQPTTGKTTSKFLASDATHQAKVTGSSKGKKTLSVRAHDPKTQDVQEWEEEDNNDVNIEADVDMDEEQESDDSNTRSKPGPIPEHYRRQAFEAANLYDETLKKIARKAGKPVHAFYRLVGQRRWMPRGPNYWNMVQQYITDPEGGNETKPEDTEETEIAWKQRRWEEMRKTALGVHWQDKKQVQEKFAWLREWFESRYQENAQPTIMKGLSQRGVRRIADDFVTLADHAAKNRGVCCLGYVLDYHGNHSIMWGAGSIYERMREMYDTQIDQQIKDLVAQAHGAYMKERDGDSSVDADYWNFLSRLVEIPLRSKRDAHRKFIAEYLRYSLSLSHQIRIENWSDVIPPPGNGLKTLKGDAYTMELYNLSEYALKKCQWEKSMLDREGGSDDEELDVKTNEKVLRIVAWTDAQKALTLDQQGDVPLVVSVSGRTLCTGKNSSTWRASGATAKGKAKSKATAKTRRDTKFTRDRSRSRSRSHSRSPSLPPSRLPSPTLQFARSTSYSPSRGRSPVRDPSPSAILPLSVIVPPFMVVPDLHMTNAAKRSIPLHRPVIMSIIALPIPILRDHPGLARRLLSTGMTRTFTRIYQSHLAGESPPPDIYETLPKPPRRREPSPVFDQGDDEFSVVHEPPRGTSRKPQATRDTGRDVEVHRKRVRDNWEKEADREDKRPTKKKRVEFVGAINDVRPSDQRGGNRWKGKEKESVHKRGREDYRERK</sequence>
<feature type="compositionally biased region" description="Basic and acidic residues" evidence="1">
    <location>
        <begin position="829"/>
        <end position="855"/>
    </location>
</feature>
<feature type="compositionally biased region" description="Acidic residues" evidence="1">
    <location>
        <begin position="32"/>
        <end position="65"/>
    </location>
</feature>
<reference evidence="2 3" key="1">
    <citation type="journal article" date="2019" name="Nat. Ecol. Evol.">
        <title>Megaphylogeny resolves global patterns of mushroom evolution.</title>
        <authorList>
            <person name="Varga T."/>
            <person name="Krizsan K."/>
            <person name="Foldi C."/>
            <person name="Dima B."/>
            <person name="Sanchez-Garcia M."/>
            <person name="Sanchez-Ramirez S."/>
            <person name="Szollosi G.J."/>
            <person name="Szarkandi J.G."/>
            <person name="Papp V."/>
            <person name="Albert L."/>
            <person name="Andreopoulos W."/>
            <person name="Angelini C."/>
            <person name="Antonin V."/>
            <person name="Barry K.W."/>
            <person name="Bougher N.L."/>
            <person name="Buchanan P."/>
            <person name="Buyck B."/>
            <person name="Bense V."/>
            <person name="Catcheside P."/>
            <person name="Chovatia M."/>
            <person name="Cooper J."/>
            <person name="Damon W."/>
            <person name="Desjardin D."/>
            <person name="Finy P."/>
            <person name="Geml J."/>
            <person name="Haridas S."/>
            <person name="Hughes K."/>
            <person name="Justo A."/>
            <person name="Karasinski D."/>
            <person name="Kautmanova I."/>
            <person name="Kiss B."/>
            <person name="Kocsube S."/>
            <person name="Kotiranta H."/>
            <person name="LaButti K.M."/>
            <person name="Lechner B.E."/>
            <person name="Liimatainen K."/>
            <person name="Lipzen A."/>
            <person name="Lukacs Z."/>
            <person name="Mihaltcheva S."/>
            <person name="Morgado L.N."/>
            <person name="Niskanen T."/>
            <person name="Noordeloos M.E."/>
            <person name="Ohm R.A."/>
            <person name="Ortiz-Santana B."/>
            <person name="Ovrebo C."/>
            <person name="Racz N."/>
            <person name="Riley R."/>
            <person name="Savchenko A."/>
            <person name="Shiryaev A."/>
            <person name="Soop K."/>
            <person name="Spirin V."/>
            <person name="Szebenyi C."/>
            <person name="Tomsovsky M."/>
            <person name="Tulloss R.E."/>
            <person name="Uehling J."/>
            <person name="Grigoriev I.V."/>
            <person name="Vagvolgyi C."/>
            <person name="Papp T."/>
            <person name="Martin F.M."/>
            <person name="Miettinen O."/>
            <person name="Hibbett D.S."/>
            <person name="Nagy L.G."/>
        </authorList>
    </citation>
    <scope>NUCLEOTIDE SEQUENCE [LARGE SCALE GENOMIC DNA]</scope>
    <source>
        <strain evidence="2 3">CBS 962.96</strain>
    </source>
</reference>
<accession>A0A4S8MXY3</accession>
<feature type="compositionally biased region" description="Basic residues" evidence="1">
    <location>
        <begin position="637"/>
        <end position="646"/>
    </location>
</feature>
<feature type="region of interest" description="Disordered" evidence="1">
    <location>
        <begin position="623"/>
        <end position="704"/>
    </location>
</feature>
<feature type="compositionally biased region" description="Basic and acidic residues" evidence="1">
    <location>
        <begin position="647"/>
        <end position="659"/>
    </location>
</feature>
<feature type="compositionally biased region" description="Polar residues" evidence="1">
    <location>
        <begin position="186"/>
        <end position="214"/>
    </location>
</feature>
<keyword evidence="3" id="KW-1185">Reference proteome</keyword>
<feature type="compositionally biased region" description="Basic and acidic residues" evidence="1">
    <location>
        <begin position="883"/>
        <end position="902"/>
    </location>
</feature>
<feature type="compositionally biased region" description="Polar residues" evidence="1">
    <location>
        <begin position="681"/>
        <end position="693"/>
    </location>
</feature>
<feature type="compositionally biased region" description="Acidic residues" evidence="1">
    <location>
        <begin position="72"/>
        <end position="84"/>
    </location>
</feature>
<evidence type="ECO:0000256" key="1">
    <source>
        <dbReference type="SAM" id="MobiDB-lite"/>
    </source>
</evidence>
<feature type="compositionally biased region" description="Acidic residues" evidence="1">
    <location>
        <begin position="233"/>
        <end position="259"/>
    </location>
</feature>
<dbReference type="EMBL" id="ML179035">
    <property type="protein sequence ID" value="THV08105.1"/>
    <property type="molecule type" value="Genomic_DNA"/>
</dbReference>
<dbReference type="Proteomes" id="UP000297245">
    <property type="component" value="Unassembled WGS sequence"/>
</dbReference>
<gene>
    <name evidence="2" type="ORF">K435DRAFT_787656</name>
</gene>
<protein>
    <submittedName>
        <fullName evidence="2">Uncharacterized protein</fullName>
    </submittedName>
</protein>
<name>A0A4S8MXY3_DENBC</name>
<feature type="compositionally biased region" description="Basic and acidic residues" evidence="1">
    <location>
        <begin position="112"/>
        <end position="136"/>
    </location>
</feature>
<dbReference type="OrthoDB" id="3017916at2759"/>
<feature type="region of interest" description="Disordered" evidence="1">
    <location>
        <begin position="775"/>
        <end position="902"/>
    </location>
</feature>
<proteinExistence type="predicted"/>
<organism evidence="2 3">
    <name type="scientific">Dendrothele bispora (strain CBS 962.96)</name>
    <dbReference type="NCBI Taxonomy" id="1314807"/>
    <lineage>
        <taxon>Eukaryota</taxon>
        <taxon>Fungi</taxon>
        <taxon>Dikarya</taxon>
        <taxon>Basidiomycota</taxon>
        <taxon>Agaricomycotina</taxon>
        <taxon>Agaricomycetes</taxon>
        <taxon>Agaricomycetidae</taxon>
        <taxon>Agaricales</taxon>
        <taxon>Agaricales incertae sedis</taxon>
        <taxon>Dendrothele</taxon>
    </lineage>
</organism>
<evidence type="ECO:0000313" key="2">
    <source>
        <dbReference type="EMBL" id="THV08105.1"/>
    </source>
</evidence>
<evidence type="ECO:0000313" key="3">
    <source>
        <dbReference type="Proteomes" id="UP000297245"/>
    </source>
</evidence>
<dbReference type="AlphaFoldDB" id="A0A4S8MXY3"/>
<feature type="compositionally biased region" description="Acidic residues" evidence="1">
    <location>
        <begin position="98"/>
        <end position="111"/>
    </location>
</feature>